<evidence type="ECO:0008006" key="5">
    <source>
        <dbReference type="Google" id="ProtNLM"/>
    </source>
</evidence>
<reference evidence="3 4" key="1">
    <citation type="submission" date="2023-08" db="EMBL/GenBank/DDBJ databases">
        <title>Rhodoferax potami sp. nov. and Rhodoferax mekongensis sp. nov., isolated from the Mekong River in Thailand.</title>
        <authorList>
            <person name="Kitikhun S."/>
            <person name="Charoenyingcharoen P."/>
            <person name="Siriarchawattana P."/>
            <person name="Likhitrattanapisal S."/>
            <person name="Nilsakha T."/>
            <person name="Chanpet A."/>
            <person name="Rattanawaree P."/>
            <person name="Ingsriswang S."/>
        </authorList>
    </citation>
    <scope>NUCLEOTIDE SEQUENCE [LARGE SCALE GENOMIC DNA]</scope>
    <source>
        <strain evidence="3 4">TBRC 17660</strain>
    </source>
</reference>
<gene>
    <name evidence="3" type="ORF">RAE19_09025</name>
</gene>
<evidence type="ECO:0000256" key="2">
    <source>
        <dbReference type="SAM" id="SignalP"/>
    </source>
</evidence>
<feature type="chain" id="PRO_5047297889" description="TolC family protein" evidence="2">
    <location>
        <begin position="25"/>
        <end position="388"/>
    </location>
</feature>
<evidence type="ECO:0000256" key="1">
    <source>
        <dbReference type="SAM" id="MobiDB-lite"/>
    </source>
</evidence>
<dbReference type="EMBL" id="JAVBIK010000001">
    <property type="protein sequence ID" value="MDT7518847.1"/>
    <property type="molecule type" value="Genomic_DNA"/>
</dbReference>
<keyword evidence="4" id="KW-1185">Reference proteome</keyword>
<evidence type="ECO:0000313" key="4">
    <source>
        <dbReference type="Proteomes" id="UP001321700"/>
    </source>
</evidence>
<organism evidence="3 4">
    <name type="scientific">Rhodoferax potami</name>
    <dbReference type="NCBI Taxonomy" id="3068338"/>
    <lineage>
        <taxon>Bacteria</taxon>
        <taxon>Pseudomonadati</taxon>
        <taxon>Pseudomonadota</taxon>
        <taxon>Betaproteobacteria</taxon>
        <taxon>Burkholderiales</taxon>
        <taxon>Comamonadaceae</taxon>
        <taxon>Rhodoferax</taxon>
    </lineage>
</organism>
<name>A0ABU3KM94_9BURK</name>
<accession>A0ABU3KM94</accession>
<keyword evidence="2" id="KW-0732">Signal</keyword>
<protein>
    <recommendedName>
        <fullName evidence="5">TolC family protein</fullName>
    </recommendedName>
</protein>
<proteinExistence type="predicted"/>
<feature type="signal peptide" evidence="2">
    <location>
        <begin position="1"/>
        <end position="24"/>
    </location>
</feature>
<feature type="region of interest" description="Disordered" evidence="1">
    <location>
        <begin position="368"/>
        <end position="388"/>
    </location>
</feature>
<dbReference type="Gene3D" id="1.20.1600.10">
    <property type="entry name" value="Outer membrane efflux proteins (OEP)"/>
    <property type="match status" value="1"/>
</dbReference>
<dbReference type="Proteomes" id="UP001321700">
    <property type="component" value="Unassembled WGS sequence"/>
</dbReference>
<dbReference type="RefSeq" id="WP_313874563.1">
    <property type="nucleotide sequence ID" value="NZ_JAVBIK010000001.1"/>
</dbReference>
<sequence length="388" mass="41370">MSPIHLPLRALPLAFALLFTQAHAAPLDGGVQGLQAEVQSRLGALLGPAAAPLRIASPTFADADELTKLLQAPLDGPAAMRIALLHNPELQMALGAEGSNITDMQSTGFPPRLRARDEATRLALRAYKAWVNAVAAERSAQLLREAKTTAETADELTRRMVRAGNVSRLTQAQSQATLSDAAVALARGEQAAFAAREQLIRVLGLWGAQTGFTLATALPSLPASPTDTTDLEARALAARSSLQAERLSWQRKQATHVPSSVDERWDALGDAAKVRAQAVQVRSEASEAAFNLRTQWDIAHHLQTEVVPLRQFIHDELTLRYNGMLTSVFEVMADSRTRTLSGLAAAEALRDYWLAFADVQAVLAGVSPEGSAPARTGAAVGPDAKAAH</sequence>
<comment type="caution">
    <text evidence="3">The sequence shown here is derived from an EMBL/GenBank/DDBJ whole genome shotgun (WGS) entry which is preliminary data.</text>
</comment>
<dbReference type="SUPFAM" id="SSF56954">
    <property type="entry name" value="Outer membrane efflux proteins (OEP)"/>
    <property type="match status" value="1"/>
</dbReference>
<evidence type="ECO:0000313" key="3">
    <source>
        <dbReference type="EMBL" id="MDT7518847.1"/>
    </source>
</evidence>